<evidence type="ECO:0000313" key="2">
    <source>
        <dbReference type="Proteomes" id="UP001209885"/>
    </source>
</evidence>
<keyword evidence="2" id="KW-1185">Reference proteome</keyword>
<name>A0ABT3RMY7_9BACT</name>
<protein>
    <submittedName>
        <fullName evidence="1">Uncharacterized protein</fullName>
    </submittedName>
</protein>
<dbReference type="PROSITE" id="PS51257">
    <property type="entry name" value="PROKAR_LIPOPROTEIN"/>
    <property type="match status" value="1"/>
</dbReference>
<proteinExistence type="predicted"/>
<evidence type="ECO:0000313" key="1">
    <source>
        <dbReference type="EMBL" id="MCX2742836.1"/>
    </source>
</evidence>
<organism evidence="1 2">
    <name type="scientific">Mangrovivirga halotolerans</name>
    <dbReference type="NCBI Taxonomy" id="2993936"/>
    <lineage>
        <taxon>Bacteria</taxon>
        <taxon>Pseudomonadati</taxon>
        <taxon>Bacteroidota</taxon>
        <taxon>Cytophagia</taxon>
        <taxon>Cytophagales</taxon>
        <taxon>Mangrovivirgaceae</taxon>
        <taxon>Mangrovivirga</taxon>
    </lineage>
</organism>
<dbReference type="RefSeq" id="WP_266055177.1">
    <property type="nucleotide sequence ID" value="NZ_JAPFQN010000002.1"/>
</dbReference>
<sequence length="301" mass="34091">MTQKFLVLFLTVFFLASCGDSKETAQDDNLLEDINEGDSLKPEISQETLSAIIQQIPSPLEISVLLKESGHKYNKSYLNSSDNVSKYNTNFEKALNLGIYGTDLGYTNIYEQNQDGVVYLSSIKELADELNIGQFFDFNTIKRLATNSSNLDSLLLITTKNFNDINSYLQEQKRANLSILLLTGGWLEALHIAEQVYQENPESEALREKIGEQKIILENIMLLLSFYNDDPDIAKLETEMKKLADIYAEVEIKYTHGESSFKEVDGVLTIVQETTSEILMSDEQLKKIIDITSEIRKNIIS</sequence>
<accession>A0ABT3RMY7</accession>
<dbReference type="EMBL" id="JAPFQN010000002">
    <property type="protein sequence ID" value="MCX2742836.1"/>
    <property type="molecule type" value="Genomic_DNA"/>
</dbReference>
<dbReference type="Proteomes" id="UP001209885">
    <property type="component" value="Unassembled WGS sequence"/>
</dbReference>
<reference evidence="1 2" key="1">
    <citation type="submission" date="2022-11" db="EMBL/GenBank/DDBJ databases">
        <title>The characterization of three novel Bacteroidetes species and genomic analysis of their roles in tidal elemental geochemical cycles.</title>
        <authorList>
            <person name="Ma K."/>
        </authorList>
    </citation>
    <scope>NUCLEOTIDE SEQUENCE [LARGE SCALE GENOMIC DNA]</scope>
    <source>
        <strain evidence="1 2">M17</strain>
    </source>
</reference>
<comment type="caution">
    <text evidence="1">The sequence shown here is derived from an EMBL/GenBank/DDBJ whole genome shotgun (WGS) entry which is preliminary data.</text>
</comment>
<gene>
    <name evidence="1" type="ORF">OO013_03100</name>
</gene>